<dbReference type="OrthoDB" id="144050at2759"/>
<evidence type="ECO:0000313" key="1">
    <source>
        <dbReference type="EMBL" id="EEY56973.1"/>
    </source>
</evidence>
<accession>D0NFI4</accession>
<protein>
    <submittedName>
        <fullName evidence="1">Uncharacterized protein</fullName>
    </submittedName>
</protein>
<dbReference type="RefSeq" id="XP_002902301.1">
    <property type="nucleotide sequence ID" value="XM_002902255.1"/>
</dbReference>
<keyword evidence="2" id="KW-1185">Reference proteome</keyword>
<sequence>MKKTSVDVIPNWRIILESEYRTHNHLNCGATHTRVKDIPVDRLNQPDGSSCGVMVIATSYSYIQGHGQFELQQVTKTTILSLSQVAPAILKKRCISGLKITGSIFHVAKFGTQTTLTARCGHGTMSEIDPEP</sequence>
<dbReference type="InParanoid" id="D0NFI4"/>
<dbReference type="Proteomes" id="UP000006643">
    <property type="component" value="Unassembled WGS sequence"/>
</dbReference>
<proteinExistence type="predicted"/>
<dbReference type="EMBL" id="DS028135">
    <property type="protein sequence ID" value="EEY56973.1"/>
    <property type="molecule type" value="Genomic_DNA"/>
</dbReference>
<evidence type="ECO:0000313" key="2">
    <source>
        <dbReference type="Proteomes" id="UP000006643"/>
    </source>
</evidence>
<name>D0NFI4_PHYIT</name>
<dbReference type="HOGENOM" id="CLU_1921212_0_0_1"/>
<gene>
    <name evidence="1" type="ORF">PITG_10521</name>
</gene>
<dbReference type="GeneID" id="9474360"/>
<reference evidence="2" key="1">
    <citation type="journal article" date="2009" name="Nature">
        <title>Genome sequence and analysis of the Irish potato famine pathogen Phytophthora infestans.</title>
        <authorList>
            <consortium name="The Broad Institute Genome Sequencing Platform"/>
            <person name="Haas B.J."/>
            <person name="Kamoun S."/>
            <person name="Zody M.C."/>
            <person name="Jiang R.H."/>
            <person name="Handsaker R.E."/>
            <person name="Cano L.M."/>
            <person name="Grabherr M."/>
            <person name="Kodira C.D."/>
            <person name="Raffaele S."/>
            <person name="Torto-Alalibo T."/>
            <person name="Bozkurt T.O."/>
            <person name="Ah-Fong A.M."/>
            <person name="Alvarado L."/>
            <person name="Anderson V.L."/>
            <person name="Armstrong M.R."/>
            <person name="Avrova A."/>
            <person name="Baxter L."/>
            <person name="Beynon J."/>
            <person name="Boevink P.C."/>
            <person name="Bollmann S.R."/>
            <person name="Bos J.I."/>
            <person name="Bulone V."/>
            <person name="Cai G."/>
            <person name="Cakir C."/>
            <person name="Carrington J.C."/>
            <person name="Chawner M."/>
            <person name="Conti L."/>
            <person name="Costanzo S."/>
            <person name="Ewan R."/>
            <person name="Fahlgren N."/>
            <person name="Fischbach M.A."/>
            <person name="Fugelstad J."/>
            <person name="Gilroy E.M."/>
            <person name="Gnerre S."/>
            <person name="Green P.J."/>
            <person name="Grenville-Briggs L.J."/>
            <person name="Griffith J."/>
            <person name="Grunwald N.J."/>
            <person name="Horn K."/>
            <person name="Horner N.R."/>
            <person name="Hu C.H."/>
            <person name="Huitema E."/>
            <person name="Jeong D.H."/>
            <person name="Jones A.M."/>
            <person name="Jones J.D."/>
            <person name="Jones R.W."/>
            <person name="Karlsson E.K."/>
            <person name="Kunjeti S.G."/>
            <person name="Lamour K."/>
            <person name="Liu Z."/>
            <person name="Ma L."/>
            <person name="Maclean D."/>
            <person name="Chibucos M.C."/>
            <person name="McDonald H."/>
            <person name="McWalters J."/>
            <person name="Meijer H.J."/>
            <person name="Morgan W."/>
            <person name="Morris P.F."/>
            <person name="Munro C.A."/>
            <person name="O'Neill K."/>
            <person name="Ospina-Giraldo M."/>
            <person name="Pinzon A."/>
            <person name="Pritchard L."/>
            <person name="Ramsahoye B."/>
            <person name="Ren Q."/>
            <person name="Restrepo S."/>
            <person name="Roy S."/>
            <person name="Sadanandom A."/>
            <person name="Savidor A."/>
            <person name="Schornack S."/>
            <person name="Schwartz D.C."/>
            <person name="Schumann U.D."/>
            <person name="Schwessinger B."/>
            <person name="Seyer L."/>
            <person name="Sharpe T."/>
            <person name="Silvar C."/>
            <person name="Song J."/>
            <person name="Studholme D.J."/>
            <person name="Sykes S."/>
            <person name="Thines M."/>
            <person name="van de Vondervoort P.J."/>
            <person name="Phuntumart V."/>
            <person name="Wawra S."/>
            <person name="Weide R."/>
            <person name="Win J."/>
            <person name="Young C."/>
            <person name="Zhou S."/>
            <person name="Fry W."/>
            <person name="Meyers B.C."/>
            <person name="van West P."/>
            <person name="Ristaino J."/>
            <person name="Govers F."/>
            <person name="Birch P.R."/>
            <person name="Whisson S.C."/>
            <person name="Judelson H.S."/>
            <person name="Nusbaum C."/>
        </authorList>
    </citation>
    <scope>NUCLEOTIDE SEQUENCE [LARGE SCALE GENOMIC DNA]</scope>
    <source>
        <strain evidence="2">T30-4</strain>
    </source>
</reference>
<dbReference type="KEGG" id="pif:PITG_10521"/>
<organism evidence="1 2">
    <name type="scientific">Phytophthora infestans (strain T30-4)</name>
    <name type="common">Potato late blight agent</name>
    <dbReference type="NCBI Taxonomy" id="403677"/>
    <lineage>
        <taxon>Eukaryota</taxon>
        <taxon>Sar</taxon>
        <taxon>Stramenopiles</taxon>
        <taxon>Oomycota</taxon>
        <taxon>Peronosporomycetes</taxon>
        <taxon>Peronosporales</taxon>
        <taxon>Peronosporaceae</taxon>
        <taxon>Phytophthora</taxon>
    </lineage>
</organism>
<dbReference type="AlphaFoldDB" id="D0NFI4"/>
<dbReference type="VEuPathDB" id="FungiDB:PITG_10521"/>